<keyword evidence="1" id="KW-0812">Transmembrane</keyword>
<evidence type="ECO:0000256" key="1">
    <source>
        <dbReference type="SAM" id="Phobius"/>
    </source>
</evidence>
<feature type="transmembrane region" description="Helical" evidence="1">
    <location>
        <begin position="38"/>
        <end position="62"/>
    </location>
</feature>
<dbReference type="RefSeq" id="WP_100917014.1">
    <property type="nucleotide sequence ID" value="NZ_CP025057.1"/>
</dbReference>
<keyword evidence="1" id="KW-1133">Transmembrane helix</keyword>
<keyword evidence="3" id="KW-1185">Reference proteome</keyword>
<dbReference type="EMBL" id="CP025057">
    <property type="protein sequence ID" value="AUB32060.1"/>
    <property type="molecule type" value="Genomic_DNA"/>
</dbReference>
<dbReference type="OrthoDB" id="389624at2"/>
<organism evidence="2 3">
    <name type="scientific">Spiroplasma floricola 23-6</name>
    <dbReference type="NCBI Taxonomy" id="1336749"/>
    <lineage>
        <taxon>Bacteria</taxon>
        <taxon>Bacillati</taxon>
        <taxon>Mycoplasmatota</taxon>
        <taxon>Mollicutes</taxon>
        <taxon>Entomoplasmatales</taxon>
        <taxon>Spiroplasmataceae</taxon>
        <taxon>Spiroplasma</taxon>
    </lineage>
</organism>
<evidence type="ECO:0008006" key="4">
    <source>
        <dbReference type="Google" id="ProtNLM"/>
    </source>
</evidence>
<dbReference type="KEGG" id="sfz:SFLOR_v1c10140"/>
<dbReference type="AlphaFoldDB" id="A0A2K8SGW0"/>
<evidence type="ECO:0000313" key="3">
    <source>
        <dbReference type="Proteomes" id="UP000231823"/>
    </source>
</evidence>
<gene>
    <name evidence="2" type="ORF">SFLOR_v1c10140</name>
</gene>
<dbReference type="Proteomes" id="UP000231823">
    <property type="component" value="Chromosome"/>
</dbReference>
<sequence length="237" mass="27915">MKHSINKKIAKNVYILFVIMHLSILFISISYAKGNYKFYQVIQIASIINTIIITALCLWIIIESSIIISHLKRTFYEIKTFKFLARGNFLSDFFKLIIISVPIFISTEAQAFDYIWKDNQKIINLEILLIFSLVSIIFFSIIIISLNLIFNRLRKVVKLNISEKIFFAVFKNFIEEENDTKFVNMPYLIFSKIKIKFKEVFEKNLFIQQIINSKKSLSLRIFKRGVTPPNSLFNLKK</sequence>
<name>A0A2K8SGW0_9MOLU</name>
<reference evidence="2 3" key="1">
    <citation type="submission" date="2017-12" db="EMBL/GenBank/DDBJ databases">
        <title>Complete genome sequence of Spiroplasma floricola 23-6 (ATCC 29989).</title>
        <authorList>
            <person name="Tsai Y.-M."/>
            <person name="Wu P.-S."/>
            <person name="Lo W.-S."/>
            <person name="Kuo C.-H."/>
        </authorList>
    </citation>
    <scope>NUCLEOTIDE SEQUENCE [LARGE SCALE GENOMIC DNA]</scope>
    <source>
        <strain evidence="2 3">23-6</strain>
    </source>
</reference>
<keyword evidence="1" id="KW-0472">Membrane</keyword>
<protein>
    <recommendedName>
        <fullName evidence="4">Transmembrane protein</fullName>
    </recommendedName>
</protein>
<proteinExistence type="predicted"/>
<accession>A0A2K8SGW0</accession>
<evidence type="ECO:0000313" key="2">
    <source>
        <dbReference type="EMBL" id="AUB32060.1"/>
    </source>
</evidence>
<feature type="transmembrane region" description="Helical" evidence="1">
    <location>
        <begin position="12"/>
        <end position="32"/>
    </location>
</feature>
<feature type="transmembrane region" description="Helical" evidence="1">
    <location>
        <begin position="125"/>
        <end position="150"/>
    </location>
</feature>
<feature type="transmembrane region" description="Helical" evidence="1">
    <location>
        <begin position="83"/>
        <end position="105"/>
    </location>
</feature>